<comment type="caution">
    <text evidence="17">The sequence shown here is derived from an EMBL/GenBank/DDBJ whole genome shotgun (WGS) entry which is preliminary data.</text>
</comment>
<feature type="transmembrane region" description="Helical" evidence="11">
    <location>
        <begin position="1838"/>
        <end position="1858"/>
    </location>
</feature>
<protein>
    <recommendedName>
        <fullName evidence="19">Piezo-type mechanosensitive ion channel component</fullName>
    </recommendedName>
</protein>
<feature type="transmembrane region" description="Helical" evidence="11">
    <location>
        <begin position="127"/>
        <end position="144"/>
    </location>
</feature>
<feature type="domain" description="Piezo transmembrane helical unit" evidence="14">
    <location>
        <begin position="1605"/>
        <end position="1726"/>
    </location>
</feature>
<dbReference type="Pfam" id="PF24874">
    <property type="entry name" value="Piezo_THU9_anchor"/>
    <property type="match status" value="1"/>
</dbReference>
<feature type="transmembrane region" description="Helical" evidence="11">
    <location>
        <begin position="615"/>
        <end position="635"/>
    </location>
</feature>
<evidence type="ECO:0000256" key="9">
    <source>
        <dbReference type="ARBA" id="ARBA00023303"/>
    </source>
</evidence>
<evidence type="ECO:0000256" key="11">
    <source>
        <dbReference type="SAM" id="Phobius"/>
    </source>
</evidence>
<feature type="transmembrane region" description="Helical" evidence="11">
    <location>
        <begin position="191"/>
        <end position="211"/>
    </location>
</feature>
<feature type="transmembrane region" description="Helical" evidence="11">
    <location>
        <begin position="562"/>
        <end position="580"/>
    </location>
</feature>
<accession>A0ABP1QWW1</accession>
<feature type="domain" description="Piezo non-specific cation channel cap" evidence="12">
    <location>
        <begin position="2109"/>
        <end position="2428"/>
    </location>
</feature>
<feature type="domain" description="Piezo TM1-24" evidence="15">
    <location>
        <begin position="27"/>
        <end position="695"/>
    </location>
</feature>
<evidence type="ECO:0000256" key="1">
    <source>
        <dbReference type="ARBA" id="ARBA00004651"/>
    </source>
</evidence>
<dbReference type="InterPro" id="IPR031805">
    <property type="entry name" value="Piezo_TM25-28"/>
</dbReference>
<feature type="region of interest" description="Disordered" evidence="10">
    <location>
        <begin position="325"/>
        <end position="358"/>
    </location>
</feature>
<feature type="compositionally biased region" description="Basic residues" evidence="10">
    <location>
        <begin position="1396"/>
        <end position="1410"/>
    </location>
</feature>
<keyword evidence="5 11" id="KW-0812">Transmembrane</keyword>
<gene>
    <name evidence="17" type="ORF">ODALV1_LOCUS16241</name>
</gene>
<feature type="transmembrane region" description="Helical" evidence="11">
    <location>
        <begin position="1624"/>
        <end position="1643"/>
    </location>
</feature>
<feature type="domain" description="Piezo TM25-28" evidence="13">
    <location>
        <begin position="1077"/>
        <end position="1303"/>
    </location>
</feature>
<evidence type="ECO:0000256" key="7">
    <source>
        <dbReference type="ARBA" id="ARBA00023065"/>
    </source>
</evidence>
<evidence type="ECO:0000259" key="15">
    <source>
        <dbReference type="Pfam" id="PF24871"/>
    </source>
</evidence>
<organism evidence="17 18">
    <name type="scientific">Orchesella dallaii</name>
    <dbReference type="NCBI Taxonomy" id="48710"/>
    <lineage>
        <taxon>Eukaryota</taxon>
        <taxon>Metazoa</taxon>
        <taxon>Ecdysozoa</taxon>
        <taxon>Arthropoda</taxon>
        <taxon>Hexapoda</taxon>
        <taxon>Collembola</taxon>
        <taxon>Entomobryomorpha</taxon>
        <taxon>Entomobryoidea</taxon>
        <taxon>Orchesellidae</taxon>
        <taxon>Orchesellinae</taxon>
        <taxon>Orchesella</taxon>
    </lineage>
</organism>
<feature type="region of interest" description="Disordered" evidence="10">
    <location>
        <begin position="1733"/>
        <end position="1783"/>
    </location>
</feature>
<feature type="transmembrane region" description="Helical" evidence="11">
    <location>
        <begin position="64"/>
        <end position="89"/>
    </location>
</feature>
<evidence type="ECO:0000259" key="13">
    <source>
        <dbReference type="Pfam" id="PF15917"/>
    </source>
</evidence>
<evidence type="ECO:0000256" key="3">
    <source>
        <dbReference type="ARBA" id="ARBA00022448"/>
    </source>
</evidence>
<keyword evidence="6 11" id="KW-1133">Transmembrane helix</keyword>
<feature type="transmembrane region" description="Helical" evidence="11">
    <location>
        <begin position="586"/>
        <end position="603"/>
    </location>
</feature>
<feature type="transmembrane region" description="Helical" evidence="11">
    <location>
        <begin position="429"/>
        <end position="450"/>
    </location>
</feature>
<feature type="transmembrane region" description="Helical" evidence="11">
    <location>
        <begin position="771"/>
        <end position="796"/>
    </location>
</feature>
<feature type="transmembrane region" description="Helical" evidence="11">
    <location>
        <begin position="1593"/>
        <end position="1618"/>
    </location>
</feature>
<comment type="similarity">
    <text evidence="2">Belongs to the PIEZO (TC 1.A.75) family.</text>
</comment>
<keyword evidence="9" id="KW-0407">Ion channel</keyword>
<feature type="region of interest" description="Disordered" evidence="10">
    <location>
        <begin position="1432"/>
        <end position="1464"/>
    </location>
</feature>
<evidence type="ECO:0000256" key="8">
    <source>
        <dbReference type="ARBA" id="ARBA00023136"/>
    </source>
</evidence>
<feature type="transmembrane region" description="Helical" evidence="11">
    <location>
        <begin position="1156"/>
        <end position="1178"/>
    </location>
</feature>
<evidence type="ECO:0000313" key="18">
    <source>
        <dbReference type="Proteomes" id="UP001642540"/>
    </source>
</evidence>
<feature type="region of interest" description="Disordered" evidence="10">
    <location>
        <begin position="1373"/>
        <end position="1420"/>
    </location>
</feature>
<feature type="transmembrane region" description="Helical" evidence="11">
    <location>
        <begin position="165"/>
        <end position="185"/>
    </location>
</feature>
<dbReference type="EMBL" id="CAXLJM020000049">
    <property type="protein sequence ID" value="CAL8113934.1"/>
    <property type="molecule type" value="Genomic_DNA"/>
</dbReference>
<keyword evidence="4" id="KW-1003">Cell membrane</keyword>
<evidence type="ECO:0000259" key="14">
    <source>
        <dbReference type="Pfam" id="PF23188"/>
    </source>
</evidence>
<dbReference type="Pfam" id="PF12166">
    <property type="entry name" value="Piezo_cap"/>
    <property type="match status" value="1"/>
</dbReference>
<evidence type="ECO:0000259" key="16">
    <source>
        <dbReference type="Pfam" id="PF24874"/>
    </source>
</evidence>
<feature type="compositionally biased region" description="Acidic residues" evidence="10">
    <location>
        <begin position="1770"/>
        <end position="1780"/>
    </location>
</feature>
<feature type="transmembrane region" description="Helical" evidence="11">
    <location>
        <begin position="15"/>
        <end position="44"/>
    </location>
</feature>
<dbReference type="PANTHER" id="PTHR47049">
    <property type="entry name" value="PIEZO-TYPE MECHANOSENSITIVE ION CHANNEL HOMOLOG"/>
    <property type="match status" value="1"/>
</dbReference>
<evidence type="ECO:0000256" key="10">
    <source>
        <dbReference type="SAM" id="MobiDB-lite"/>
    </source>
</evidence>
<feature type="transmembrane region" description="Helical" evidence="11">
    <location>
        <begin position="1907"/>
        <end position="1928"/>
    </location>
</feature>
<feature type="transmembrane region" description="Helical" evidence="11">
    <location>
        <begin position="402"/>
        <end position="422"/>
    </location>
</feature>
<proteinExistence type="inferred from homology"/>
<evidence type="ECO:0000256" key="2">
    <source>
        <dbReference type="ARBA" id="ARBA00007821"/>
    </source>
</evidence>
<feature type="transmembrane region" description="Helical" evidence="11">
    <location>
        <begin position="973"/>
        <end position="994"/>
    </location>
</feature>
<feature type="domain" description="Piezo THU9 and anchor" evidence="16">
    <location>
        <begin position="1836"/>
        <end position="2071"/>
    </location>
</feature>
<evidence type="ECO:0000256" key="5">
    <source>
        <dbReference type="ARBA" id="ARBA00022692"/>
    </source>
</evidence>
<feature type="transmembrane region" description="Helical" evidence="11">
    <location>
        <begin position="1650"/>
        <end position="1668"/>
    </location>
</feature>
<dbReference type="PANTHER" id="PTHR47049:SF2">
    <property type="entry name" value="PIEZO-TYPE MECHANOSENSITIVE ION CHANNEL HOMOLOG"/>
    <property type="match status" value="1"/>
</dbReference>
<reference evidence="17 18" key="1">
    <citation type="submission" date="2024-08" db="EMBL/GenBank/DDBJ databases">
        <authorList>
            <person name="Cucini C."/>
            <person name="Frati F."/>
        </authorList>
    </citation>
    <scope>NUCLEOTIDE SEQUENCE [LARGE SCALE GENOMIC DNA]</scope>
</reference>
<feature type="compositionally biased region" description="Polar residues" evidence="10">
    <location>
        <begin position="343"/>
        <end position="352"/>
    </location>
</feature>
<keyword evidence="18" id="KW-1185">Reference proteome</keyword>
<feature type="transmembrane region" description="Helical" evidence="11">
    <location>
        <begin position="486"/>
        <end position="504"/>
    </location>
</feature>
<dbReference type="Proteomes" id="UP001642540">
    <property type="component" value="Unassembled WGS sequence"/>
</dbReference>
<feature type="transmembrane region" description="Helical" evidence="11">
    <location>
        <begin position="808"/>
        <end position="827"/>
    </location>
</feature>
<dbReference type="InterPro" id="IPR027272">
    <property type="entry name" value="Piezo"/>
</dbReference>
<evidence type="ECO:0008006" key="19">
    <source>
        <dbReference type="Google" id="ProtNLM"/>
    </source>
</evidence>
<feature type="transmembrane region" description="Helical" evidence="11">
    <location>
        <begin position="1878"/>
        <end position="1898"/>
    </location>
</feature>
<feature type="compositionally biased region" description="Basic and acidic residues" evidence="10">
    <location>
        <begin position="1741"/>
        <end position="1769"/>
    </location>
</feature>
<feature type="transmembrane region" description="Helical" evidence="11">
    <location>
        <begin position="668"/>
        <end position="689"/>
    </location>
</feature>
<name>A0ABP1QWW1_9HEXA</name>
<keyword evidence="3" id="KW-0813">Transport</keyword>
<evidence type="ECO:0000313" key="17">
    <source>
        <dbReference type="EMBL" id="CAL8113934.1"/>
    </source>
</evidence>
<feature type="transmembrane region" description="Helical" evidence="11">
    <location>
        <begin position="1940"/>
        <end position="1957"/>
    </location>
</feature>
<dbReference type="Pfam" id="PF15917">
    <property type="entry name" value="Piezo_TM25-28"/>
    <property type="match status" value="1"/>
</dbReference>
<feature type="transmembrane region" description="Helical" evidence="11">
    <location>
        <begin position="1094"/>
        <end position="1113"/>
    </location>
</feature>
<feature type="transmembrane region" description="Helical" evidence="11">
    <location>
        <begin position="1119"/>
        <end position="1135"/>
    </location>
</feature>
<dbReference type="InterPro" id="IPR056770">
    <property type="entry name" value="Piezo_THU9_anchor"/>
</dbReference>
<feature type="transmembrane region" description="Helical" evidence="11">
    <location>
        <begin position="218"/>
        <end position="239"/>
    </location>
</feature>
<dbReference type="InterPro" id="IPR031334">
    <property type="entry name" value="Piezo_cap_dom"/>
</dbReference>
<evidence type="ECO:0000256" key="6">
    <source>
        <dbReference type="ARBA" id="ARBA00022989"/>
    </source>
</evidence>
<dbReference type="InterPro" id="IPR056769">
    <property type="entry name" value="Piezo_TM1-24"/>
</dbReference>
<dbReference type="InterPro" id="IPR056768">
    <property type="entry name" value="THU_Piezo"/>
</dbReference>
<keyword evidence="8 11" id="KW-0472">Membrane</keyword>
<dbReference type="Pfam" id="PF24871">
    <property type="entry name" value="Piezo_TM1-24"/>
    <property type="match status" value="1"/>
</dbReference>
<evidence type="ECO:0000259" key="12">
    <source>
        <dbReference type="Pfam" id="PF12166"/>
    </source>
</evidence>
<feature type="transmembrane region" description="Helical" evidence="11">
    <location>
        <begin position="2049"/>
        <end position="2072"/>
    </location>
</feature>
<sequence>MASSTLLANVLLRLVLPFILVTCIVFRPCGLSFIYLLLFFYLPFVPSPTPQNFKAGHAGRFLRFSLLVGFFTVISQITFQVVLLIWAPYGHFLVQCTLLEKILRHVGLIKVSNLTWFQLIRWLGPDAAALIGLIFIYLSISNILTKGQTGPEASDRGKADGFSKMLSSVGSYLILGFLCFTSSLQPSASSGVYFIVFIAGATAWATGSINIHNRCFAWIYVILAFYVAVHFGALFVYQLEFIQEFLAPDSLIARLAGLVQILKTDCNEDPRNVEFNLSLKWPSWAHPFTLLILYNLLIYEAKTLLSNKLTVTSARGRYGSAGRSFSGEDGGLTSPGSIPRGHSITSRDSSCPNEGGAHPDDAGESFEYDGYSLLLTGLLSVFDLLIKSSYICTNIIMMAWSITYHSWLTFILLLWACVLWMFPNQRRAMLVSSPGLVLYSEVLLFAQYIYSLNLTDDELPQNIDGVNLAQIGLVKPTNEELPLHPILVKSLYTLMFWVTLRQFVMEKKSRRAVIEDAAQESFRITVTTTTTGTHISELQARAKEQQTKPTFMTSIGNFIKDVLTKFWIWVVAIMLFVIGLGGEKVVLYRIVYMALFLIFILTFQLSYGAWRKMMYGFWLTVIVYSMLVLVLIYTYQFEDIPAYLSNYTGIPDQLQKDIGLERFDTGDLFVRLLTPTFFVVITVIQLHYFHRDFLKLSEFTRPDQRPATVTTEQIIDDETDKPPNLVDEFNFKNFMRTVNYYGTRLIKQIGEIYIVVSEISWRVLEIHIMKIVLFSALALTVFDKCALHLLLFLGVVGGVIFQASVQRLMIYLCSIFISFLLLVKMIYQIDYISHDYWNDNCSEWNITRNDAEWLGLKKIAKESSLPSLLKEYIGIIFVVTVQAVVQIRQKYQRFVNQSPEPGAGILFEDVKRKDADISLIQCTKFLLNYGFYKFGVEITLITLVAVIGTRLDIFSVLYSFWLIPMFCMRREKLATVWLPFIIFISVFLPIQYIFCVGLPPFLCAEYPWKDWDIELKTWLYLPDEIEPPLASRLIPDFILLLFACQQRLVFLKEHHASPEELAGGTNDEVMEATITPNLNPTPDFLTSSRTPLDIIKKCIFLSFYWITLAIIFLSGTNRVNLFALGYLVGSFIFLWEGNEFYLRTKKSIIKRWNYLLAYNVFVIFSKSVLQLIGCIFLNQLQFQFCWLVQLLGIACLNKFRGSEGSGITHCEVPHDEAGLVWDGITFAFLLFQRRIFNSYYFFHIRGETEVQALLASRGAELIEELMQKQIRQQEEEEKDVLEKIKMKMDRIKATHHRRQKGPQNHFDAIRSGDYYMFEEVEDDDMAMIDSITEEDEDSEDRPAGFTLSELMSSALKSDVESATEMARLARRSSEIREGSITDSIGAGPTITGGSLIRRRSRKRLSRRGTAQRKVSTADHDAPLAGAEDYSYYAGAAGDQPPPPSPAGSEDEIVEEPVPKPPPSPTIMRRIIGYIRFAWAILESLMVSATTWLNKFSKDYRHVSKCLAREKLLLKEQELNQLIHNLQEPIVPPRQPEVELSFEDESRGSGDVGSKDDLNTVIEKPSPVKDIEEFKGSSLDSFSEIEEDDIYNPFICFCVSVWYVIISHSDLVCYFVVFLNQIKSSSILSLPLPLMVLLWGTLSVPRPTKTFWVTIIAYTEAMVVIKYLFQFDFFPWNEKSKQVNTKPFWPPKILGIEKQEKYAMYDVTLLMIVFFHRFMLKSLGLWKNKGSTVGSAETFPKSSHDSTKSTEDTSLKRDDTISLKQEKEENGEGENDSEETDGSTQEDGLCAQVWEQWQVYESFQYGPQFLKLCVLKYLSSIRVFFNQILKLEYKVKVDVYSYMFMCDFFNFLVVIFGFASFGSQQGDVSSYLEENKVPVPFLVMVILQFGLIVIDRALYLRKDIVGKFVFQIALVTLVHIAMFFILPSVTERDFNANLPPQMWYMVKCIYLLFSAYQIRSGYPTRILGNFLCKKYNYVNMFLFKGFMGVPFLFELRALMDWIWTDTSMTLSDWLKLEDIFANIFQLKCQRRAEKEYPQGRGLPKQRMNKYTIGGSSLFSIIAIIWFPLVLFALGNTVGLPNRPLDVSLEISIGSYQPIYTMSAQRNALIPFTVTDWTQFNYDYRGDKAGQNFLSNYEYEDAYLAQLNGNSSSVWGISPPAKDKLIEELQSDKPVSVRISWTIARESNNPPSTQPIAIGKGEDIELLPQDDNRKHLMEMINGTATKPVKIKAIFPKFLKVKNSGKAEVANDLTKGLVDMRWGYNLRKNKDSGKLEKITVLRNLTLTLKTPAPNQITSQDWWVIEEDCQEFKVKEDKIQDLPKGDQCNHLNIYTFNEKAFPPTLSFISGGGIIGLYTTLVLVASKFVRSYFAGISFLIMFDDMPNVDRILQLCLDIYLVRESGELALEEDLFAKLIFLYRSPETLIKWTRPKTIRADGEEGGDSQAIDKA</sequence>
<keyword evidence="7" id="KW-0406">Ion transport</keyword>
<evidence type="ECO:0000256" key="4">
    <source>
        <dbReference type="ARBA" id="ARBA00022475"/>
    </source>
</evidence>
<comment type="subcellular location">
    <subcellularLocation>
        <location evidence="1">Cell membrane</location>
        <topology evidence="1">Multi-pass membrane protein</topology>
    </subcellularLocation>
</comment>
<dbReference type="Pfam" id="PF23188">
    <property type="entry name" value="THU_Piezo1"/>
    <property type="match status" value="1"/>
</dbReference>